<feature type="coiled-coil region" evidence="1">
    <location>
        <begin position="293"/>
        <end position="358"/>
    </location>
</feature>
<organism evidence="2 3">
    <name type="scientific">Actinidia rufa</name>
    <dbReference type="NCBI Taxonomy" id="165716"/>
    <lineage>
        <taxon>Eukaryota</taxon>
        <taxon>Viridiplantae</taxon>
        <taxon>Streptophyta</taxon>
        <taxon>Embryophyta</taxon>
        <taxon>Tracheophyta</taxon>
        <taxon>Spermatophyta</taxon>
        <taxon>Magnoliopsida</taxon>
        <taxon>eudicotyledons</taxon>
        <taxon>Gunneridae</taxon>
        <taxon>Pentapetalae</taxon>
        <taxon>asterids</taxon>
        <taxon>Ericales</taxon>
        <taxon>Actinidiaceae</taxon>
        <taxon>Actinidia</taxon>
    </lineage>
</organism>
<proteinExistence type="predicted"/>
<dbReference type="AlphaFoldDB" id="A0A7J0G523"/>
<evidence type="ECO:0000313" key="2">
    <source>
        <dbReference type="EMBL" id="GFZ05832.1"/>
    </source>
</evidence>
<protein>
    <recommendedName>
        <fullName evidence="4">WPP domain-associated protein</fullName>
    </recommendedName>
</protein>
<gene>
    <name evidence="2" type="ORF">Acr_18g0000020</name>
</gene>
<name>A0A7J0G523_9ERIC</name>
<dbReference type="PANTHER" id="PTHR33883">
    <property type="entry name" value="WPP DOMAIN-ASSOCIATED PROTEIN"/>
    <property type="match status" value="1"/>
</dbReference>
<dbReference type="Proteomes" id="UP000585474">
    <property type="component" value="Unassembled WGS sequence"/>
</dbReference>
<sequence>MEEIFGEIIGCGLGSDSIMLRLLRSSMDKAHEDVQSTEGSIELLNARSKFYELAMILVEGCSKLIQEKAEVSQTNRDKMLSDLMESRDVVKKRLEELKFGIVGKDREMMERVETECRLRQTMELRGRELVSLQAKLEEKEEFLGGGDGIKGGGDICDLKNSVDQQVSSIKQRLEEERRSFTGGNEFPGKEGFEMTPENPEQKMIIEQMSSDIDGLKGTLDLAFGRMQNTEIRPLEKQWRWEIEKETMLILFKGFITKVEENLEVDLERRGNRFPIMFLNENWGELVNEITNLHRELEALCSSNEVEVKRVKEEPNEDQDGDESDHYVAKMIKSHESIIRRQREELNRLKREILREKETSFRRLKDPNNLEARTQEVVARLDNFIKWNAKIGDKKEGFQHKRKMISNCLEDFDEKVGSDLVCYRRETDLNEEIRRLKEERDDSNLQSMMMEETCIILFKGLMKDFNFEKEKFPDEGKLVADCLADFGEKVGGDSAFYIRETDHLSEEIRKLKQERDDSNLQTMIMEETYVILLKGFKKDFYCELENLEIECVIRDDIFMNSLREIVKEWKTEREAYSFENLIRQEIYDFVIIEAAKDAYMSPREIESPYQENLAEERNVIQTLDSLVKCVEMEEDLMVKASCEIKEHSLNNELVASECEEVDERDAIEWLLTEEETTFHSVSSKLDKALQQLFISVVHEKEQTFCQAKENQIVQLPPCDLVLSLLRGFQQMLVDFEGLSTCSS</sequence>
<evidence type="ECO:0008006" key="4">
    <source>
        <dbReference type="Google" id="ProtNLM"/>
    </source>
</evidence>
<keyword evidence="1" id="KW-0175">Coiled coil</keyword>
<dbReference type="PANTHER" id="PTHR33883:SF7">
    <property type="entry name" value="OS04G0521600 PROTEIN"/>
    <property type="match status" value="1"/>
</dbReference>
<dbReference type="InterPro" id="IPR037490">
    <property type="entry name" value="WAP"/>
</dbReference>
<dbReference type="EMBL" id="BJWL01000018">
    <property type="protein sequence ID" value="GFZ05832.1"/>
    <property type="molecule type" value="Genomic_DNA"/>
</dbReference>
<dbReference type="OrthoDB" id="1868826at2759"/>
<accession>A0A7J0G523</accession>
<evidence type="ECO:0000256" key="1">
    <source>
        <dbReference type="SAM" id="Coils"/>
    </source>
</evidence>
<evidence type="ECO:0000313" key="3">
    <source>
        <dbReference type="Proteomes" id="UP000585474"/>
    </source>
</evidence>
<comment type="caution">
    <text evidence="2">The sequence shown here is derived from an EMBL/GenBank/DDBJ whole genome shotgun (WGS) entry which is preliminary data.</text>
</comment>
<reference evidence="2 3" key="1">
    <citation type="submission" date="2019-07" db="EMBL/GenBank/DDBJ databases">
        <title>De Novo Assembly of kiwifruit Actinidia rufa.</title>
        <authorList>
            <person name="Sugita-Konishi S."/>
            <person name="Sato K."/>
            <person name="Mori E."/>
            <person name="Abe Y."/>
            <person name="Kisaki G."/>
            <person name="Hamano K."/>
            <person name="Suezawa K."/>
            <person name="Otani M."/>
            <person name="Fukuda T."/>
            <person name="Manabe T."/>
            <person name="Gomi K."/>
            <person name="Tabuchi M."/>
            <person name="Akimitsu K."/>
            <person name="Kataoka I."/>
        </authorList>
    </citation>
    <scope>NUCLEOTIDE SEQUENCE [LARGE SCALE GENOMIC DNA]</scope>
    <source>
        <strain evidence="3">cv. Fuchu</strain>
    </source>
</reference>
<keyword evidence="3" id="KW-1185">Reference proteome</keyword>